<dbReference type="Proteomes" id="UP000177122">
    <property type="component" value="Unassembled WGS sequence"/>
</dbReference>
<protein>
    <submittedName>
        <fullName evidence="2">Uncharacterized protein</fullName>
    </submittedName>
</protein>
<dbReference type="EMBL" id="MHLI01000006">
    <property type="protein sequence ID" value="OGZ05924.1"/>
    <property type="molecule type" value="Genomic_DNA"/>
</dbReference>
<dbReference type="AlphaFoldDB" id="A0A1G2CX44"/>
<reference evidence="2 3" key="1">
    <citation type="journal article" date="2016" name="Nat. Commun.">
        <title>Thousands of microbial genomes shed light on interconnected biogeochemical processes in an aquifer system.</title>
        <authorList>
            <person name="Anantharaman K."/>
            <person name="Brown C.T."/>
            <person name="Hug L.A."/>
            <person name="Sharon I."/>
            <person name="Castelle C.J."/>
            <person name="Probst A.J."/>
            <person name="Thomas B.C."/>
            <person name="Singh A."/>
            <person name="Wilkins M.J."/>
            <person name="Karaoz U."/>
            <person name="Brodie E.L."/>
            <person name="Williams K.H."/>
            <person name="Hubbard S.S."/>
            <person name="Banfield J.F."/>
        </authorList>
    </citation>
    <scope>NUCLEOTIDE SEQUENCE [LARGE SCALE GENOMIC DNA]</scope>
</reference>
<keyword evidence="1" id="KW-0472">Membrane</keyword>
<proteinExistence type="predicted"/>
<accession>A0A1G2CX44</accession>
<organism evidence="2 3">
    <name type="scientific">Candidatus Lloydbacteria bacterium RIFCSPHIGHO2_01_FULL_49_22</name>
    <dbReference type="NCBI Taxonomy" id="1798658"/>
    <lineage>
        <taxon>Bacteria</taxon>
        <taxon>Candidatus Lloydiibacteriota</taxon>
    </lineage>
</organism>
<feature type="transmembrane region" description="Helical" evidence="1">
    <location>
        <begin position="9"/>
        <end position="27"/>
    </location>
</feature>
<gene>
    <name evidence="2" type="ORF">A2845_03935</name>
</gene>
<sequence>MKFIERRKVIFAFMVVVCVGVGSYLWWEVQKNANQPKEQTAPEATLLYPTKASVPPKFIMFGEPIYSKTSYVVTYRAPSVDQFMTILFHEDLSKTYEEVVAIPKKFIYDAVTREERVCGERQCYLISYPVINYPDIMNYYLYYDDGGHALQIDLTNIPKGMFTSEMIFNMIPTLERK</sequence>
<evidence type="ECO:0000256" key="1">
    <source>
        <dbReference type="SAM" id="Phobius"/>
    </source>
</evidence>
<evidence type="ECO:0000313" key="3">
    <source>
        <dbReference type="Proteomes" id="UP000177122"/>
    </source>
</evidence>
<comment type="caution">
    <text evidence="2">The sequence shown here is derived from an EMBL/GenBank/DDBJ whole genome shotgun (WGS) entry which is preliminary data.</text>
</comment>
<keyword evidence="1" id="KW-1133">Transmembrane helix</keyword>
<evidence type="ECO:0000313" key="2">
    <source>
        <dbReference type="EMBL" id="OGZ05924.1"/>
    </source>
</evidence>
<name>A0A1G2CX44_9BACT</name>
<keyword evidence="1" id="KW-0812">Transmembrane</keyword>